<gene>
    <name evidence="2" type="ORF">PVAP13_3KG570300</name>
</gene>
<evidence type="ECO:0000256" key="1">
    <source>
        <dbReference type="SAM" id="Phobius"/>
    </source>
</evidence>
<keyword evidence="3" id="KW-1185">Reference proteome</keyword>
<organism evidence="2 3">
    <name type="scientific">Panicum virgatum</name>
    <name type="common">Blackwell switchgrass</name>
    <dbReference type="NCBI Taxonomy" id="38727"/>
    <lineage>
        <taxon>Eukaryota</taxon>
        <taxon>Viridiplantae</taxon>
        <taxon>Streptophyta</taxon>
        <taxon>Embryophyta</taxon>
        <taxon>Tracheophyta</taxon>
        <taxon>Spermatophyta</taxon>
        <taxon>Magnoliopsida</taxon>
        <taxon>Liliopsida</taxon>
        <taxon>Poales</taxon>
        <taxon>Poaceae</taxon>
        <taxon>PACMAD clade</taxon>
        <taxon>Panicoideae</taxon>
        <taxon>Panicodae</taxon>
        <taxon>Paniceae</taxon>
        <taxon>Panicinae</taxon>
        <taxon>Panicum</taxon>
        <taxon>Panicum sect. Hiantes</taxon>
    </lineage>
</organism>
<sequence>MLLQLQLSIVITRCRWLGSITWWLNRNVSRLQVDDGDKIAQGWGYVFMWICLLRLSFFLLMQLASVGLQVKNYCSCSLSVHENGLAVTADLCCPHRIFISLTFSGTKNFFY</sequence>
<accession>A0A8T0V2Z7</accession>
<dbReference type="Proteomes" id="UP000823388">
    <property type="component" value="Chromosome 3K"/>
</dbReference>
<comment type="caution">
    <text evidence="2">The sequence shown here is derived from an EMBL/GenBank/DDBJ whole genome shotgun (WGS) entry which is preliminary data.</text>
</comment>
<keyword evidence="1" id="KW-0472">Membrane</keyword>
<name>A0A8T0V2Z7_PANVG</name>
<proteinExistence type="predicted"/>
<keyword evidence="1" id="KW-0812">Transmembrane</keyword>
<dbReference type="AlphaFoldDB" id="A0A8T0V2Z7"/>
<evidence type="ECO:0000313" key="3">
    <source>
        <dbReference type="Proteomes" id="UP000823388"/>
    </source>
</evidence>
<dbReference type="EMBL" id="CM029041">
    <property type="protein sequence ID" value="KAG2631061.1"/>
    <property type="molecule type" value="Genomic_DNA"/>
</dbReference>
<protein>
    <submittedName>
        <fullName evidence="2">Uncharacterized protein</fullName>
    </submittedName>
</protein>
<evidence type="ECO:0000313" key="2">
    <source>
        <dbReference type="EMBL" id="KAG2631061.1"/>
    </source>
</evidence>
<reference evidence="2" key="1">
    <citation type="submission" date="2020-05" db="EMBL/GenBank/DDBJ databases">
        <title>WGS assembly of Panicum virgatum.</title>
        <authorList>
            <person name="Lovell J.T."/>
            <person name="Jenkins J."/>
            <person name="Shu S."/>
            <person name="Juenger T.E."/>
            <person name="Schmutz J."/>
        </authorList>
    </citation>
    <scope>NUCLEOTIDE SEQUENCE</scope>
    <source>
        <strain evidence="2">AP13</strain>
    </source>
</reference>
<feature type="transmembrane region" description="Helical" evidence="1">
    <location>
        <begin position="42"/>
        <end position="61"/>
    </location>
</feature>
<keyword evidence="1" id="KW-1133">Transmembrane helix</keyword>